<reference evidence="3 4" key="1">
    <citation type="submission" date="2019-04" db="EMBL/GenBank/DDBJ databases">
        <title>Comparative genomics and transcriptomics to analyze fruiting body development in filamentous ascomycetes.</title>
        <authorList>
            <consortium name="DOE Joint Genome Institute"/>
            <person name="Lutkenhaus R."/>
            <person name="Traeger S."/>
            <person name="Breuer J."/>
            <person name="Kuo A."/>
            <person name="Lipzen A."/>
            <person name="Pangilinan J."/>
            <person name="Dilworth D."/>
            <person name="Sandor L."/>
            <person name="Poggeler S."/>
            <person name="Barry K."/>
            <person name="Grigoriev I.V."/>
            <person name="Nowrousian M."/>
        </authorList>
    </citation>
    <scope>NUCLEOTIDE SEQUENCE [LARGE SCALE GENOMIC DNA]</scope>
    <source>
        <strain evidence="3 4">CBS 389.68</strain>
    </source>
</reference>
<feature type="region of interest" description="Disordered" evidence="1">
    <location>
        <begin position="59"/>
        <end position="92"/>
    </location>
</feature>
<feature type="region of interest" description="Disordered" evidence="1">
    <location>
        <begin position="106"/>
        <end position="164"/>
    </location>
</feature>
<evidence type="ECO:0000313" key="3">
    <source>
        <dbReference type="EMBL" id="TGZ76923.1"/>
    </source>
</evidence>
<feature type="compositionally biased region" description="Gly residues" evidence="1">
    <location>
        <begin position="109"/>
        <end position="118"/>
    </location>
</feature>
<feature type="compositionally biased region" description="Polar residues" evidence="1">
    <location>
        <begin position="59"/>
        <end position="69"/>
    </location>
</feature>
<accession>A0A4S2MJB0</accession>
<dbReference type="InParanoid" id="A0A4S2MJB0"/>
<feature type="compositionally biased region" description="Low complexity" evidence="1">
    <location>
        <begin position="119"/>
        <end position="134"/>
    </location>
</feature>
<name>A0A4S2MJB0_9PEZI</name>
<keyword evidence="4" id="KW-1185">Reference proteome</keyword>
<proteinExistence type="predicted"/>
<dbReference type="Proteomes" id="UP000298138">
    <property type="component" value="Unassembled WGS sequence"/>
</dbReference>
<dbReference type="AlphaFoldDB" id="A0A4S2MJB0"/>
<dbReference type="EMBL" id="ML220163">
    <property type="protein sequence ID" value="TGZ76923.1"/>
    <property type="molecule type" value="Genomic_DNA"/>
</dbReference>
<feature type="chain" id="PRO_5020183820" evidence="2">
    <location>
        <begin position="22"/>
        <end position="164"/>
    </location>
</feature>
<evidence type="ECO:0000256" key="2">
    <source>
        <dbReference type="SAM" id="SignalP"/>
    </source>
</evidence>
<protein>
    <submittedName>
        <fullName evidence="3">Uncharacterized protein</fullName>
    </submittedName>
</protein>
<keyword evidence="2" id="KW-0732">Signal</keyword>
<gene>
    <name evidence="3" type="ORF">EX30DRAFT_352267</name>
</gene>
<feature type="signal peptide" evidence="2">
    <location>
        <begin position="1"/>
        <end position="21"/>
    </location>
</feature>
<organism evidence="3 4">
    <name type="scientific">Ascodesmis nigricans</name>
    <dbReference type="NCBI Taxonomy" id="341454"/>
    <lineage>
        <taxon>Eukaryota</taxon>
        <taxon>Fungi</taxon>
        <taxon>Dikarya</taxon>
        <taxon>Ascomycota</taxon>
        <taxon>Pezizomycotina</taxon>
        <taxon>Pezizomycetes</taxon>
        <taxon>Pezizales</taxon>
        <taxon>Ascodesmidaceae</taxon>
        <taxon>Ascodesmis</taxon>
    </lineage>
</organism>
<evidence type="ECO:0000256" key="1">
    <source>
        <dbReference type="SAM" id="MobiDB-lite"/>
    </source>
</evidence>
<sequence>MKPTHPFLLFLALSLSTIAVALPTKINTSTPATHLISPLPKAPNVPPVGPPSQLTQNTLYANQQSTPKTPTMRPAPSPPGTMTPLALTDNDDADVPDAEAEVWRSQIAGDGGNGGRSAGTGAAAAAGRGVKRPGSVNPQLEGAAAGAATNLKKKGKGEELPEGR</sequence>
<evidence type="ECO:0000313" key="4">
    <source>
        <dbReference type="Proteomes" id="UP000298138"/>
    </source>
</evidence>